<dbReference type="RefSeq" id="WP_275119942.1">
    <property type="nucleotide sequence ID" value="NZ_JAOTPO010000015.1"/>
</dbReference>
<evidence type="ECO:0000313" key="2">
    <source>
        <dbReference type="Proteomes" id="UP001148125"/>
    </source>
</evidence>
<protein>
    <submittedName>
        <fullName evidence="1">Aspartyl-phosphate phosphatase Spo0E family protein</fullName>
    </submittedName>
</protein>
<dbReference type="EMBL" id="JAOTPO010000015">
    <property type="protein sequence ID" value="MDE5415342.1"/>
    <property type="molecule type" value="Genomic_DNA"/>
</dbReference>
<dbReference type="Gene3D" id="4.10.280.10">
    <property type="entry name" value="Helix-loop-helix DNA-binding domain"/>
    <property type="match status" value="1"/>
</dbReference>
<proteinExistence type="predicted"/>
<dbReference type="Pfam" id="PF09388">
    <property type="entry name" value="SpoOE-like"/>
    <property type="match status" value="1"/>
</dbReference>
<comment type="caution">
    <text evidence="1">The sequence shown here is derived from an EMBL/GenBank/DDBJ whole genome shotgun (WGS) entry which is preliminary data.</text>
</comment>
<accession>A0ABT5VIQ6</accession>
<keyword evidence="2" id="KW-1185">Reference proteome</keyword>
<dbReference type="InterPro" id="IPR036638">
    <property type="entry name" value="HLH_DNA-bd_sf"/>
</dbReference>
<dbReference type="SUPFAM" id="SSF140500">
    <property type="entry name" value="BAS1536-like"/>
    <property type="match status" value="1"/>
</dbReference>
<sequence length="61" mass="7262">MERICCEECLSTIEVLREKMVSTALQYGFNHPLVLEYSQKIDEKHNEILTKQKTEMFLIKK</sequence>
<dbReference type="InterPro" id="IPR037208">
    <property type="entry name" value="Spo0E-like_sf"/>
</dbReference>
<gene>
    <name evidence="1" type="ORF">N7Z68_18440</name>
</gene>
<evidence type="ECO:0000313" key="1">
    <source>
        <dbReference type="EMBL" id="MDE5415342.1"/>
    </source>
</evidence>
<reference evidence="1" key="1">
    <citation type="submission" date="2024-05" db="EMBL/GenBank/DDBJ databases">
        <title>Alkalihalobacillus sp. strain MEB203 novel alkaliphilic bacterium from Lonar Lake, India.</title>
        <authorList>
            <person name="Joshi A."/>
            <person name="Thite S."/>
            <person name="Mengade P."/>
        </authorList>
    </citation>
    <scope>NUCLEOTIDE SEQUENCE</scope>
    <source>
        <strain evidence="1">MEB 203</strain>
    </source>
</reference>
<organism evidence="1 2">
    <name type="scientific">Alkalihalobacterium chitinilyticum</name>
    <dbReference type="NCBI Taxonomy" id="2980103"/>
    <lineage>
        <taxon>Bacteria</taxon>
        <taxon>Bacillati</taxon>
        <taxon>Bacillota</taxon>
        <taxon>Bacilli</taxon>
        <taxon>Bacillales</taxon>
        <taxon>Bacillaceae</taxon>
        <taxon>Alkalihalobacterium</taxon>
    </lineage>
</organism>
<name>A0ABT5VIQ6_9BACI</name>
<dbReference type="InterPro" id="IPR018540">
    <property type="entry name" value="Spo0E-like"/>
</dbReference>
<dbReference type="Proteomes" id="UP001148125">
    <property type="component" value="Unassembled WGS sequence"/>
</dbReference>